<reference evidence="7 8" key="1">
    <citation type="journal article" date="2013" name="Genome Announc.">
        <title>Complete Genome Sequence of Burkholderia sp. Strain RPE64, Bacterial Symbiont of the Bean Bug Riptortus pedestris.</title>
        <authorList>
            <person name="Shibata T.F."/>
            <person name="Maeda T."/>
            <person name="Nikoh N."/>
            <person name="Yamaguchi K."/>
            <person name="Oshima K."/>
            <person name="Hattori M."/>
            <person name="Nishiyama T."/>
            <person name="Hasebe M."/>
            <person name="Fukatsu T."/>
            <person name="Kikuchi Y."/>
            <person name="Shigenobu S."/>
        </authorList>
    </citation>
    <scope>NUCLEOTIDE SEQUENCE [LARGE SCALE GENOMIC DNA]</scope>
    <source>
        <plasmid evidence="7 8">p1</plasmid>
    </source>
</reference>
<feature type="transmembrane region" description="Helical" evidence="5">
    <location>
        <begin position="94"/>
        <end position="114"/>
    </location>
</feature>
<sequence length="462" mass="48386">MENQRIPGTIEVQSFIDGERFSPYQWIILILCFLVVAADGFDTAAIGFIAPSLIGDWGITRAALGPVMSAALVGLGIGALVAGPAADRIGRKAVLALSVFFFGVWSLASAQASSIETLTAWRFLTGLGLGAAMPNAVTLMSEYAPARIRAIAVNAMFCGFSVGLSIGGLCAAWLIPHFGWQSVLIAGGVGPIVLTVMLLVLLPESAQFMVARKRPVEKITRVLRRISDDPRLAAGSSIRFTAADTHASGAHKSSLGLIVSRPYRFGTSMLWLAYFMGLMIFYLLTNWLPTLFKDAGFSAERAALTTSLFPLGGILGNLCLGWIMDRANPRRVNACAYVLAAALVLTIGRGGLNQFWLAVLIFLTGTAVTSAVTSMSALAASFYPTTSRATGVAWMLGIGRIGAVAGAMTGGLMMSMGLQFGAVFTMLAAPAFVAAFALVALSKRDASPGSAASGQIASVPLD</sequence>
<feature type="transmembrane region" description="Helical" evidence="5">
    <location>
        <begin position="270"/>
        <end position="289"/>
    </location>
</feature>
<dbReference type="Proteomes" id="UP000013966">
    <property type="component" value="Plasmid p1"/>
</dbReference>
<feature type="transmembrane region" description="Helical" evidence="5">
    <location>
        <begin position="392"/>
        <end position="414"/>
    </location>
</feature>
<dbReference type="GO" id="GO:0005886">
    <property type="term" value="C:plasma membrane"/>
    <property type="evidence" value="ECO:0007669"/>
    <property type="project" value="TreeGrafter"/>
</dbReference>
<evidence type="ECO:0000259" key="6">
    <source>
        <dbReference type="PROSITE" id="PS50850"/>
    </source>
</evidence>
<geneLocation type="plasmid" evidence="7 8">
    <name>p1</name>
</geneLocation>
<evidence type="ECO:0000256" key="4">
    <source>
        <dbReference type="ARBA" id="ARBA00023136"/>
    </source>
</evidence>
<dbReference type="InterPro" id="IPR011701">
    <property type="entry name" value="MFS"/>
</dbReference>
<dbReference type="Gene3D" id="1.20.1250.20">
    <property type="entry name" value="MFS general substrate transporter like domains"/>
    <property type="match status" value="1"/>
</dbReference>
<dbReference type="PANTHER" id="PTHR23508:SF10">
    <property type="entry name" value="CARBOXYLIC ACID TRANSPORTER PROTEIN HOMOLOG"/>
    <property type="match status" value="1"/>
</dbReference>
<dbReference type="KEGG" id="buo:BRPE64_DCDS04710"/>
<dbReference type="PANTHER" id="PTHR23508">
    <property type="entry name" value="CARBOXYLIC ACID TRANSPORTER PROTEIN HOMOLOG"/>
    <property type="match status" value="1"/>
</dbReference>
<dbReference type="AlphaFoldDB" id="R4X4L3"/>
<dbReference type="SUPFAM" id="SSF103473">
    <property type="entry name" value="MFS general substrate transporter"/>
    <property type="match status" value="1"/>
</dbReference>
<feature type="transmembrane region" description="Helical" evidence="5">
    <location>
        <begin position="181"/>
        <end position="202"/>
    </location>
</feature>
<dbReference type="OrthoDB" id="7066727at2"/>
<evidence type="ECO:0000313" key="8">
    <source>
        <dbReference type="Proteomes" id="UP000013966"/>
    </source>
</evidence>
<evidence type="ECO:0000256" key="1">
    <source>
        <dbReference type="ARBA" id="ARBA00004141"/>
    </source>
</evidence>
<dbReference type="Pfam" id="PF07690">
    <property type="entry name" value="MFS_1"/>
    <property type="match status" value="1"/>
</dbReference>
<comment type="subcellular location">
    <subcellularLocation>
        <location evidence="1">Membrane</location>
        <topology evidence="1">Multi-pass membrane protein</topology>
    </subcellularLocation>
</comment>
<protein>
    <submittedName>
        <fullName evidence="7">Major facilitator superfamily MFS_1</fullName>
    </submittedName>
</protein>
<dbReference type="RefSeq" id="WP_016348116.1">
    <property type="nucleotide sequence ID" value="NC_021289.1"/>
</dbReference>
<accession>R4X4L3</accession>
<evidence type="ECO:0000313" key="7">
    <source>
        <dbReference type="EMBL" id="BAN27407.1"/>
    </source>
</evidence>
<evidence type="ECO:0000256" key="2">
    <source>
        <dbReference type="ARBA" id="ARBA00022692"/>
    </source>
</evidence>
<feature type="transmembrane region" description="Helical" evidence="5">
    <location>
        <begin position="332"/>
        <end position="349"/>
    </location>
</feature>
<dbReference type="GO" id="GO:0046943">
    <property type="term" value="F:carboxylic acid transmembrane transporter activity"/>
    <property type="evidence" value="ECO:0007669"/>
    <property type="project" value="TreeGrafter"/>
</dbReference>
<dbReference type="PROSITE" id="PS00217">
    <property type="entry name" value="SUGAR_TRANSPORT_2"/>
    <property type="match status" value="1"/>
</dbReference>
<dbReference type="CDD" id="cd17365">
    <property type="entry name" value="MFS_PcaK_like"/>
    <property type="match status" value="1"/>
</dbReference>
<keyword evidence="2 5" id="KW-0812">Transmembrane</keyword>
<feature type="transmembrane region" description="Helical" evidence="5">
    <location>
        <begin position="120"/>
        <end position="139"/>
    </location>
</feature>
<dbReference type="InterPro" id="IPR005829">
    <property type="entry name" value="Sugar_transporter_CS"/>
</dbReference>
<keyword evidence="3 5" id="KW-1133">Transmembrane helix</keyword>
<dbReference type="PROSITE" id="PS50850">
    <property type="entry name" value="MFS"/>
    <property type="match status" value="1"/>
</dbReference>
<dbReference type="HOGENOM" id="CLU_001265_46_4_4"/>
<reference evidence="7 8" key="2">
    <citation type="journal article" date="2018" name="Int. J. Syst. Evol. Microbiol.">
        <title>Burkholderia insecticola sp. nov., a gut symbiotic bacterium of the bean bug Riptortus pedestris.</title>
        <authorList>
            <person name="Takeshita K."/>
            <person name="Tamaki H."/>
            <person name="Ohbayashi T."/>
            <person name="Meng X.-Y."/>
            <person name="Sone T."/>
            <person name="Mitani Y."/>
            <person name="Peeters C."/>
            <person name="Kikuchi Y."/>
            <person name="Vandamme P."/>
        </authorList>
    </citation>
    <scope>NUCLEOTIDE SEQUENCE [LARGE SCALE GENOMIC DNA]</scope>
    <source>
        <strain evidence="7">RPE64</strain>
        <plasmid evidence="7 8">p1</plasmid>
    </source>
</reference>
<feature type="transmembrane region" description="Helical" evidence="5">
    <location>
        <begin position="151"/>
        <end position="175"/>
    </location>
</feature>
<dbReference type="InterPro" id="IPR020846">
    <property type="entry name" value="MFS_dom"/>
</dbReference>
<name>R4X4L3_9BURK</name>
<dbReference type="PATRIC" id="fig|758793.3.peg.5618"/>
<feature type="domain" description="Major facilitator superfamily (MFS) profile" evidence="6">
    <location>
        <begin position="28"/>
        <end position="446"/>
    </location>
</feature>
<feature type="transmembrane region" description="Helical" evidence="5">
    <location>
        <begin position="420"/>
        <end position="441"/>
    </location>
</feature>
<evidence type="ECO:0000256" key="3">
    <source>
        <dbReference type="ARBA" id="ARBA00022989"/>
    </source>
</evidence>
<dbReference type="PROSITE" id="PS00216">
    <property type="entry name" value="SUGAR_TRANSPORT_1"/>
    <property type="match status" value="1"/>
</dbReference>
<dbReference type="EMBL" id="AP013061">
    <property type="protein sequence ID" value="BAN27407.1"/>
    <property type="molecule type" value="Genomic_DNA"/>
</dbReference>
<keyword evidence="8" id="KW-1185">Reference proteome</keyword>
<gene>
    <name evidence="7" type="ORF">BRPE64_DCDS04710</name>
</gene>
<keyword evidence="7" id="KW-0614">Plasmid</keyword>
<evidence type="ECO:0000256" key="5">
    <source>
        <dbReference type="SAM" id="Phobius"/>
    </source>
</evidence>
<organism evidence="7 8">
    <name type="scientific">Caballeronia insecticola</name>
    <dbReference type="NCBI Taxonomy" id="758793"/>
    <lineage>
        <taxon>Bacteria</taxon>
        <taxon>Pseudomonadati</taxon>
        <taxon>Pseudomonadota</taxon>
        <taxon>Betaproteobacteria</taxon>
        <taxon>Burkholderiales</taxon>
        <taxon>Burkholderiaceae</taxon>
        <taxon>Caballeronia</taxon>
    </lineage>
</organism>
<feature type="transmembrane region" description="Helical" evidence="5">
    <location>
        <begin position="26"/>
        <end position="50"/>
    </location>
</feature>
<feature type="transmembrane region" description="Helical" evidence="5">
    <location>
        <begin position="301"/>
        <end position="320"/>
    </location>
</feature>
<feature type="transmembrane region" description="Helical" evidence="5">
    <location>
        <begin position="355"/>
        <end position="380"/>
    </location>
</feature>
<feature type="transmembrane region" description="Helical" evidence="5">
    <location>
        <begin position="62"/>
        <end position="82"/>
    </location>
</feature>
<dbReference type="InterPro" id="IPR036259">
    <property type="entry name" value="MFS_trans_sf"/>
</dbReference>
<proteinExistence type="predicted"/>
<keyword evidence="4 5" id="KW-0472">Membrane</keyword>